<dbReference type="HOGENOM" id="CLU_025185_0_0_11"/>
<dbReference type="SUPFAM" id="SSF53335">
    <property type="entry name" value="S-adenosyl-L-methionine-dependent methyltransferases"/>
    <property type="match status" value="1"/>
</dbReference>
<dbReference type="PANTHER" id="PTHR33841">
    <property type="entry name" value="DNA METHYLTRANSFERASE YEEA-RELATED"/>
    <property type="match status" value="1"/>
</dbReference>
<dbReference type="STRING" id="401472.CUREI_03485"/>
<dbReference type="InterPro" id="IPR029063">
    <property type="entry name" value="SAM-dependent_MTases_sf"/>
</dbReference>
<evidence type="ECO:0000256" key="4">
    <source>
        <dbReference type="ARBA" id="ARBA00022679"/>
    </source>
</evidence>
<dbReference type="InterPro" id="IPR011639">
    <property type="entry name" value="MethylTrfase_TaqI-like_dom"/>
</dbReference>
<dbReference type="EMBL" id="CP009215">
    <property type="protein sequence ID" value="AIL96479.1"/>
    <property type="molecule type" value="Genomic_DNA"/>
</dbReference>
<comment type="catalytic activity">
    <reaction evidence="6">
        <text>a 2'-deoxyadenosine in DNA + S-adenosyl-L-methionine = an N(6)-methyl-2'-deoxyadenosine in DNA + S-adenosyl-L-homocysteine + H(+)</text>
        <dbReference type="Rhea" id="RHEA:15197"/>
        <dbReference type="Rhea" id="RHEA-COMP:12418"/>
        <dbReference type="Rhea" id="RHEA-COMP:12419"/>
        <dbReference type="ChEBI" id="CHEBI:15378"/>
        <dbReference type="ChEBI" id="CHEBI:57856"/>
        <dbReference type="ChEBI" id="CHEBI:59789"/>
        <dbReference type="ChEBI" id="CHEBI:90615"/>
        <dbReference type="ChEBI" id="CHEBI:90616"/>
        <dbReference type="EC" id="2.1.1.72"/>
    </reaction>
</comment>
<evidence type="ECO:0000313" key="8">
    <source>
        <dbReference type="EMBL" id="AIL96479.1"/>
    </source>
</evidence>
<dbReference type="InterPro" id="IPR050953">
    <property type="entry name" value="N4_N6_ade-DNA_methylase"/>
</dbReference>
<comment type="similarity">
    <text evidence="1">Belongs to the N(4)/N(6)-methyltransferase family.</text>
</comment>
<dbReference type="Gene3D" id="3.40.50.150">
    <property type="entry name" value="Vaccinia Virus protein VP39"/>
    <property type="match status" value="1"/>
</dbReference>
<dbReference type="GO" id="GO:0006304">
    <property type="term" value="P:DNA modification"/>
    <property type="evidence" value="ECO:0007669"/>
    <property type="project" value="InterPro"/>
</dbReference>
<evidence type="ECO:0000313" key="9">
    <source>
        <dbReference type="Proteomes" id="UP000028939"/>
    </source>
</evidence>
<gene>
    <name evidence="8" type="ORF">CUREI_03485</name>
</gene>
<dbReference type="EC" id="2.1.1.72" evidence="2"/>
<dbReference type="Proteomes" id="UP000028939">
    <property type="component" value="Chromosome"/>
</dbReference>
<proteinExistence type="inferred from homology"/>
<evidence type="ECO:0000256" key="5">
    <source>
        <dbReference type="ARBA" id="ARBA00022691"/>
    </source>
</evidence>
<dbReference type="CDD" id="cd02440">
    <property type="entry name" value="AdoMet_MTases"/>
    <property type="match status" value="1"/>
</dbReference>
<evidence type="ECO:0000256" key="2">
    <source>
        <dbReference type="ARBA" id="ARBA00011900"/>
    </source>
</evidence>
<sequence>MSLLQRAEQRRIDATHTIGLENLAQSEQFFTPVEVAQLMAERLIPNSNLPETISLLDPGAGPGILTAAAVDRLTTIAPNTRIRITAVEKDTYLIPQLTQTLEDCVAHNPNVTFEIHNADFIYWGTNQQDLFEEVSEQSKFDLCIQNPPYAKLAANSPESIHLKAEGIHAPNLYAAFLAISKTLLTENGRLTAITPRSFYNGTYFTRFRQFMFDSTSIESIHTFESRKEVFKDTGVLQESIITTFTSGKQTPQKVQLSTSQSQAHDVASRTVDYNAVVVGDVIFVPATDKDENAVAWMSRATATLDELPFNVSTGRVVDFRSRDKLTTEPNTSTVPIVYPAHFNQQGITHPKPTVTKPQYYISNDVESDKNLVPAGSYVLVKRFSAKEEKRRIVAAVWDGPIAAFDNKTNFFHHNGQGFDPELAVGLATWLNSTHVDDFFRVFSGHTQVNAGDLKMMPYPTVEQLHTLATLQNKSPDEAVSTVMGS</sequence>
<dbReference type="Pfam" id="PF07669">
    <property type="entry name" value="Eco57I"/>
    <property type="match status" value="1"/>
</dbReference>
<protein>
    <recommendedName>
        <fullName evidence="2">site-specific DNA-methyltransferase (adenine-specific)</fullName>
        <ecNumber evidence="2">2.1.1.72</ecNumber>
    </recommendedName>
</protein>
<dbReference type="GO" id="GO:0032259">
    <property type="term" value="P:methylation"/>
    <property type="evidence" value="ECO:0007669"/>
    <property type="project" value="UniProtKB-KW"/>
</dbReference>
<dbReference type="GO" id="GO:0009007">
    <property type="term" value="F:site-specific DNA-methyltransferase (adenine-specific) activity"/>
    <property type="evidence" value="ECO:0007669"/>
    <property type="project" value="UniProtKB-EC"/>
</dbReference>
<dbReference type="OrthoDB" id="32195at2"/>
<keyword evidence="9" id="KW-1185">Reference proteome</keyword>
<keyword evidence="5" id="KW-0949">S-adenosyl-L-methionine</keyword>
<evidence type="ECO:0000256" key="6">
    <source>
        <dbReference type="ARBA" id="ARBA00047942"/>
    </source>
</evidence>
<dbReference type="KEGG" id="cuv:CUREI_03485"/>
<evidence type="ECO:0000256" key="1">
    <source>
        <dbReference type="ARBA" id="ARBA00006594"/>
    </source>
</evidence>
<dbReference type="PROSITE" id="PS00092">
    <property type="entry name" value="N6_MTASE"/>
    <property type="match status" value="1"/>
</dbReference>
<dbReference type="AlphaFoldDB" id="A0A077HJX8"/>
<dbReference type="PANTHER" id="PTHR33841:SF5">
    <property type="entry name" value="DNA METHYLASE (MODIFICATION METHYLASE) (METHYLTRANSFERASE)-RELATED"/>
    <property type="match status" value="1"/>
</dbReference>
<accession>A0A077HJX8</accession>
<evidence type="ECO:0000256" key="3">
    <source>
        <dbReference type="ARBA" id="ARBA00022603"/>
    </source>
</evidence>
<keyword evidence="4" id="KW-0808">Transferase</keyword>
<dbReference type="InterPro" id="IPR002052">
    <property type="entry name" value="DNA_methylase_N6_adenine_CS"/>
</dbReference>
<organism evidence="8 9">
    <name type="scientific">Corynebacterium ureicelerivorans</name>
    <dbReference type="NCBI Taxonomy" id="401472"/>
    <lineage>
        <taxon>Bacteria</taxon>
        <taxon>Bacillati</taxon>
        <taxon>Actinomycetota</taxon>
        <taxon>Actinomycetes</taxon>
        <taxon>Mycobacteriales</taxon>
        <taxon>Corynebacteriaceae</taxon>
        <taxon>Corynebacterium</taxon>
    </lineage>
</organism>
<feature type="domain" description="Type II methyltransferase M.TaqI-like" evidence="7">
    <location>
        <begin position="126"/>
        <end position="230"/>
    </location>
</feature>
<dbReference type="GO" id="GO:0003676">
    <property type="term" value="F:nucleic acid binding"/>
    <property type="evidence" value="ECO:0007669"/>
    <property type="project" value="InterPro"/>
</dbReference>
<evidence type="ECO:0000259" key="7">
    <source>
        <dbReference type="Pfam" id="PF07669"/>
    </source>
</evidence>
<reference evidence="8 9" key="1">
    <citation type="submission" date="2014-08" db="EMBL/GenBank/DDBJ databases">
        <title>Complete genome sequence of Corynebacterium ureicelerivorans DSM 45051, a lipophilic and urea-splitting isolate from a blood culture of a septicaemia patient.</title>
        <authorList>
            <person name="Tippelt A."/>
            <person name="Albersmeier A."/>
            <person name="Brinkrolf K."/>
            <person name="Ruckert C."/>
            <person name="Tauch A."/>
        </authorList>
    </citation>
    <scope>NUCLEOTIDE SEQUENCE [LARGE SCALE GENOMIC DNA]</scope>
    <source>
        <strain evidence="8 9">IMMIB RIV-2301</strain>
    </source>
</reference>
<keyword evidence="3" id="KW-0489">Methyltransferase</keyword>
<dbReference type="PRINTS" id="PR00507">
    <property type="entry name" value="N12N6MTFRASE"/>
</dbReference>
<name>A0A077HJX8_9CORY</name>
<dbReference type="RefSeq" id="WP_038610419.1">
    <property type="nucleotide sequence ID" value="NZ_CP009215.1"/>
</dbReference>
<dbReference type="REBASE" id="92772">
    <property type="entry name" value="M.Cur2301ORF3485P"/>
</dbReference>